<name>A0A6S7CGX5_9BURK</name>
<evidence type="ECO:0000259" key="2">
    <source>
        <dbReference type="Pfam" id="PF20229"/>
    </source>
</evidence>
<feature type="domain" description="ChrB N-terminal" evidence="2">
    <location>
        <begin position="18"/>
        <end position="149"/>
    </location>
</feature>
<accession>A0A6S7CGX5</accession>
<dbReference type="RefSeq" id="WP_175206503.1">
    <property type="nucleotide sequence ID" value="NZ_CADILG010000008.1"/>
</dbReference>
<dbReference type="InterPro" id="IPR046858">
    <property type="entry name" value="ChrB_N"/>
</dbReference>
<dbReference type="InterPro" id="IPR018634">
    <property type="entry name" value="ChrB_C"/>
</dbReference>
<evidence type="ECO:0000259" key="1">
    <source>
        <dbReference type="Pfam" id="PF09828"/>
    </source>
</evidence>
<feature type="domain" description="ChrB C-terminal" evidence="1">
    <location>
        <begin position="180"/>
        <end position="307"/>
    </location>
</feature>
<dbReference type="Pfam" id="PF09828">
    <property type="entry name" value="ChrB_C"/>
    <property type="match status" value="1"/>
</dbReference>
<dbReference type="Pfam" id="PF20229">
    <property type="entry name" value="ChrB_N"/>
    <property type="match status" value="1"/>
</dbReference>
<evidence type="ECO:0000313" key="4">
    <source>
        <dbReference type="Proteomes" id="UP000494117"/>
    </source>
</evidence>
<dbReference type="Proteomes" id="UP000494117">
    <property type="component" value="Unassembled WGS sequence"/>
</dbReference>
<sequence length="314" mass="34532">MSWLTLILSMPTENATARMRAWRALKSCGAAVLRDGVYLLPSLERTRETLSAIAHDVEGSGGTAYLADTEFRNDDSIRLKELFDRSADYGEFMKKSIEPIRAALSTETAMDTLKQLRKLRKVYAQLAEIDFFPGEAQRQADAALLELEEGANRALSPDEPHSVDGAIVRLLADDYQGRTWATRARPWVDRLASAWLIRRRIDRNARILWLASPGECPENALGFDFDGARFSHVGAKVTFENLVTAFGLQSRGLDRLGAIVHFLDIGGVQPPEAAGVEQVLAGLRATIADDDQLLALASGVFDGLLASFEKEGRA</sequence>
<proteinExistence type="predicted"/>
<gene>
    <name evidence="3" type="primary">chrB1_2</name>
    <name evidence="3" type="ORF">LMG26858_01591</name>
</gene>
<organism evidence="3 4">
    <name type="scientific">Achromobacter anxifer</name>
    <dbReference type="NCBI Taxonomy" id="1287737"/>
    <lineage>
        <taxon>Bacteria</taxon>
        <taxon>Pseudomonadati</taxon>
        <taxon>Pseudomonadota</taxon>
        <taxon>Betaproteobacteria</taxon>
        <taxon>Burkholderiales</taxon>
        <taxon>Alcaligenaceae</taxon>
        <taxon>Achromobacter</taxon>
    </lineage>
</organism>
<dbReference type="AlphaFoldDB" id="A0A6S7CGX5"/>
<keyword evidence="4" id="KW-1185">Reference proteome</keyword>
<evidence type="ECO:0000313" key="3">
    <source>
        <dbReference type="EMBL" id="CAB3848672.1"/>
    </source>
</evidence>
<dbReference type="EMBL" id="CADILG010000008">
    <property type="protein sequence ID" value="CAB3848672.1"/>
    <property type="molecule type" value="Genomic_DNA"/>
</dbReference>
<protein>
    <submittedName>
        <fullName evidence="3">Protein ChrB</fullName>
    </submittedName>
</protein>
<reference evidence="3 4" key="1">
    <citation type="submission" date="2020-04" db="EMBL/GenBank/DDBJ databases">
        <authorList>
            <person name="De Canck E."/>
        </authorList>
    </citation>
    <scope>NUCLEOTIDE SEQUENCE [LARGE SCALE GENOMIC DNA]</scope>
    <source>
        <strain evidence="3 4">LMG 26858</strain>
    </source>
</reference>